<dbReference type="InterPro" id="IPR011008">
    <property type="entry name" value="Dimeric_a/b-barrel"/>
</dbReference>
<dbReference type="Pfam" id="PF07110">
    <property type="entry name" value="EthD"/>
    <property type="match status" value="1"/>
</dbReference>
<proteinExistence type="predicted"/>
<dbReference type="Gene3D" id="3.30.70.100">
    <property type="match status" value="1"/>
</dbReference>
<protein>
    <recommendedName>
        <fullName evidence="1">EthD domain-containing protein</fullName>
    </recommendedName>
</protein>
<dbReference type="AlphaFoldDB" id="A0A3Q8I372"/>
<sequence>MLKIFAFLARKPELSPEAFLDYYENHHVPLICSLAPSPPVYKRSYLKRDDPFGLPGDAVKFDVVTEQVFADRDALEAWLGALSAPGVAALVRADEDRFLDRSHYFAYAVEERVTANDPPL</sequence>
<dbReference type="GO" id="GO:0016491">
    <property type="term" value="F:oxidoreductase activity"/>
    <property type="evidence" value="ECO:0007669"/>
    <property type="project" value="InterPro"/>
</dbReference>
<reference evidence="2" key="1">
    <citation type="journal article" date="2018" name="J. Ind. Microbiol. Biotechnol.">
        <title>Genome mining reveals uncommon alkylpyrones as type III PKS products from myxobacteria.</title>
        <authorList>
            <person name="Hug J.J."/>
            <person name="Panter F."/>
            <person name="Krug D."/>
            <person name="Muller R."/>
        </authorList>
    </citation>
    <scope>NUCLEOTIDE SEQUENCE</scope>
    <source>
        <strain evidence="2">MSr9329</strain>
    </source>
</reference>
<dbReference type="SUPFAM" id="SSF54909">
    <property type="entry name" value="Dimeric alpha+beta barrel"/>
    <property type="match status" value="1"/>
</dbReference>
<evidence type="ECO:0000313" key="2">
    <source>
        <dbReference type="EMBL" id="AYM52593.1"/>
    </source>
</evidence>
<name>A0A3Q8I372_9BACT</name>
<dbReference type="InterPro" id="IPR009799">
    <property type="entry name" value="EthD_dom"/>
</dbReference>
<feature type="domain" description="EthD" evidence="1">
    <location>
        <begin position="11"/>
        <end position="102"/>
    </location>
</feature>
<dbReference type="EMBL" id="MH908879">
    <property type="protein sequence ID" value="AYM52593.1"/>
    <property type="molecule type" value="Genomic_DNA"/>
</dbReference>
<organism evidence="2">
    <name type="scientific">Aetherobacter sp</name>
    <dbReference type="NCBI Taxonomy" id="2022431"/>
    <lineage>
        <taxon>Bacteria</taxon>
        <taxon>Pseudomonadati</taxon>
        <taxon>Myxococcota</taxon>
        <taxon>Polyangia</taxon>
        <taxon>Polyangiales</taxon>
        <taxon>Polyangiaceae</taxon>
        <taxon>Aetherobacter</taxon>
    </lineage>
</organism>
<accession>A0A3Q8I372</accession>
<evidence type="ECO:0000259" key="1">
    <source>
        <dbReference type="Pfam" id="PF07110"/>
    </source>
</evidence>